<keyword evidence="6" id="KW-0963">Cytoplasm</keyword>
<dbReference type="Pfam" id="PF00928">
    <property type="entry name" value="Adap_comp_sub"/>
    <property type="match status" value="1"/>
</dbReference>
<evidence type="ECO:0000256" key="8">
    <source>
        <dbReference type="ARBA" id="ARBA00022692"/>
    </source>
</evidence>
<evidence type="ECO:0000256" key="1">
    <source>
        <dbReference type="ARBA" id="ARBA00004496"/>
    </source>
</evidence>
<evidence type="ECO:0000256" key="14">
    <source>
        <dbReference type="RuleBase" id="RU010713"/>
    </source>
</evidence>
<evidence type="ECO:0000256" key="4">
    <source>
        <dbReference type="ARBA" id="ARBA00022448"/>
    </source>
</evidence>
<dbReference type="PROSITE" id="PS51072">
    <property type="entry name" value="MHD"/>
    <property type="match status" value="1"/>
</dbReference>
<reference evidence="18 19" key="1">
    <citation type="submission" date="2020-08" db="EMBL/GenBank/DDBJ databases">
        <authorList>
            <person name="Hejnol A."/>
        </authorList>
    </citation>
    <scope>NUCLEOTIDE SEQUENCE [LARGE SCALE GENOMIC DNA]</scope>
</reference>
<comment type="subcellular location">
    <subcellularLocation>
        <location evidence="2 14">Cell membrane</location>
        <topology evidence="2 14">Multi-pass membrane protein</topology>
    </subcellularLocation>
    <subcellularLocation>
        <location evidence="1">Cytoplasm</location>
    </subcellularLocation>
</comment>
<evidence type="ECO:0000256" key="5">
    <source>
        <dbReference type="ARBA" id="ARBA00022475"/>
    </source>
</evidence>
<evidence type="ECO:0000256" key="11">
    <source>
        <dbReference type="ARBA" id="ARBA00023136"/>
    </source>
</evidence>
<dbReference type="GO" id="GO:0005737">
    <property type="term" value="C:cytoplasm"/>
    <property type="evidence" value="ECO:0007669"/>
    <property type="project" value="UniProtKB-SubCell"/>
</dbReference>
<dbReference type="SUPFAM" id="SSF49447">
    <property type="entry name" value="Second domain of Mu2 adaptin subunit (ap50) of ap2 adaptor"/>
    <property type="match status" value="1"/>
</dbReference>
<feature type="transmembrane region" description="Helical" evidence="14">
    <location>
        <begin position="109"/>
        <end position="128"/>
    </location>
</feature>
<dbReference type="InterPro" id="IPR036168">
    <property type="entry name" value="AP2_Mu_C_sf"/>
</dbReference>
<feature type="region of interest" description="Disordered" evidence="15">
    <location>
        <begin position="477"/>
        <end position="512"/>
    </location>
</feature>
<gene>
    <name evidence="14" type="primary">inx</name>
    <name evidence="18" type="ORF">DGYR_LOCUS7178</name>
</gene>
<sequence length="1178" mass="136356">MLLEALEILQSAGEDENTYVTDFALYKVIYILTVYGPIFMATFLLSQEYLGEKIACFPPENFTDSQADSVNEFCWNGGFCSSSAEELQALKQGVNVRTLFSQPHRYYPLYLPLQALVMMSPIIIWNVLTKSKLLAILRATEEFLEDLTSIVQDKDDKDTIKSRATSLIKQFHNTCISASEDTQLAKILMIRIGWEFCLIVGGIFLQFKVFNHNPKQFHCYLPMFIDEEITCTVPVLDLLDVIWSIAVACLVLALGLNLMFAYITMKMHFEMFQPLFFNSLPYGDQDDFNEDIQWSDNFIQHSYELLVMIFEENNAVMTKAFVLSAMKPPNQAVEQEKKVRKLLQSRKKIEQNNSANLTGPVEKRIFKTERHLQPRCTCRDNIKPTMDNRIMDNIDLAIFDPTLSSNTEENNIETVVKSQEDLLKKIEIISNKNRNDRIDKNSFNEYQVNFDDVEKKEENAKSLFDLSMEKEINNFESALDSRSNDPWGNNSGSNEKSDENPFEDDKFESETNSEFNPFATITEDSEPFNPFQTIREDDSKLSFNDFEHSMPIVKIGENVVETKRQTIIPLLPPPPKVSREPTISDDEETETMNDSESDAGQNIRENPFNKELSVDEQKYADFQSMIEAKHKITEKLQGTTSLKVEDEGEEEALAPFYIPYTGNGWKMLLRMPMKKKMTGNRYWKECFVKKRIVNNIPTVTIYEKENTQIICEIDLKPTYQLSDMNLEAFDQFGKCHTIKLYSVLYRERLGVKAERIAPTLGDIVRVKDLKGLKDLVHKPKTTMIFDQHAQNSELVKLGCLDYESIKTFSRQIEDEMMKLQPLETANRQSYTTNEITIEVIDEYFAQLDTENRIEFHKSRVRVFCLSFLNGDPYCEIGMNDRSRQGKEVVGRKDIIPIKTEEWINIEQMEFHVLVDLDEYEKTRLIKFKPMDAVRFELFRFRTRQQLNKELPLQVRVSLMITDEKAEMRCEAVVSQFWTMSRKANQTPCQDICIRLPIPDAWVYMFRVEKRKWNFHQSVGSVHSTIRKPGKIKGLERLSQLAQGLLEPSLIEVSCGQAKYENIFKALVWRIEQLPRINEGAYKQHLLTCTMDFGPHDIIPDSFDKQASVEYHQSDSCVSLAQVRSIGVSSQDTTDKWVKYTAKYEYRVEIDIDRKTNKSGLVEKLGTSSDEEGSDTDLK</sequence>
<evidence type="ECO:0000256" key="7">
    <source>
        <dbReference type="ARBA" id="ARBA00022583"/>
    </source>
</evidence>
<comment type="similarity">
    <text evidence="3">Belongs to the Stoned B family.</text>
</comment>
<dbReference type="GO" id="GO:0006897">
    <property type="term" value="P:endocytosis"/>
    <property type="evidence" value="ECO:0007669"/>
    <property type="project" value="UniProtKB-KW"/>
</dbReference>
<keyword evidence="19" id="KW-1185">Reference proteome</keyword>
<dbReference type="OrthoDB" id="10063141at2759"/>
<evidence type="ECO:0000313" key="19">
    <source>
        <dbReference type="Proteomes" id="UP000549394"/>
    </source>
</evidence>
<feature type="domain" description="MHD" evidence="17">
    <location>
        <begin position="832"/>
        <end position="1150"/>
    </location>
</feature>
<dbReference type="GlyCosmos" id="A0A7I8VSA8">
    <property type="glycosylation" value="1 site, No reported glycans"/>
</dbReference>
<evidence type="ECO:0000259" key="16">
    <source>
        <dbReference type="PROSITE" id="PS51070"/>
    </source>
</evidence>
<comment type="function">
    <text evidence="14">Structural component of the gap junctions.</text>
</comment>
<evidence type="ECO:0000256" key="3">
    <source>
        <dbReference type="ARBA" id="ARBA00005579"/>
    </source>
</evidence>
<organism evidence="18 19">
    <name type="scientific">Dimorphilus gyrociliatus</name>
    <dbReference type="NCBI Taxonomy" id="2664684"/>
    <lineage>
        <taxon>Eukaryota</taxon>
        <taxon>Metazoa</taxon>
        <taxon>Spiralia</taxon>
        <taxon>Lophotrochozoa</taxon>
        <taxon>Annelida</taxon>
        <taxon>Polychaeta</taxon>
        <taxon>Polychaeta incertae sedis</taxon>
        <taxon>Dinophilidae</taxon>
        <taxon>Dimorphilus</taxon>
    </lineage>
</organism>
<keyword evidence="13" id="KW-0325">Glycoprotein</keyword>
<keyword evidence="5" id="KW-1003">Cell membrane</keyword>
<keyword evidence="9 14" id="KW-1133">Transmembrane helix</keyword>
<evidence type="ECO:0000259" key="17">
    <source>
        <dbReference type="PROSITE" id="PS51072"/>
    </source>
</evidence>
<name>A0A7I8VSA8_9ANNE</name>
<dbReference type="GO" id="GO:0034220">
    <property type="term" value="P:monoatomic ion transmembrane transport"/>
    <property type="evidence" value="ECO:0007669"/>
    <property type="project" value="UniProtKB-KW"/>
</dbReference>
<evidence type="ECO:0000256" key="13">
    <source>
        <dbReference type="PIRSR" id="PIRSR600990-52"/>
    </source>
</evidence>
<keyword evidence="8 14" id="KW-0812">Transmembrane</keyword>
<evidence type="ECO:0000256" key="10">
    <source>
        <dbReference type="ARBA" id="ARBA00023065"/>
    </source>
</evidence>
<dbReference type="Gene3D" id="2.60.40.1170">
    <property type="entry name" value="Mu homology domain, subdomain B"/>
    <property type="match status" value="1"/>
</dbReference>
<dbReference type="InterPro" id="IPR050431">
    <property type="entry name" value="Adaptor_comp_med_subunit"/>
</dbReference>
<feature type="compositionally biased region" description="Polar residues" evidence="15">
    <location>
        <begin position="477"/>
        <end position="494"/>
    </location>
</feature>
<evidence type="ECO:0000256" key="6">
    <source>
        <dbReference type="ARBA" id="ARBA00022490"/>
    </source>
</evidence>
<dbReference type="InterPro" id="IPR000990">
    <property type="entry name" value="Innexin"/>
</dbReference>
<feature type="domain" description="SHD" evidence="16">
    <location>
        <begin position="664"/>
        <end position="827"/>
    </location>
</feature>
<dbReference type="AlphaFoldDB" id="A0A7I8VSA8"/>
<feature type="glycosylation site" description="N-linked (GlcNAc...) asparagine" evidence="13">
    <location>
        <position position="61"/>
    </location>
</feature>
<dbReference type="FunFam" id="2.60.40.1170:FF:000022">
    <property type="entry name" value="AP-1 complex subunit mu"/>
    <property type="match status" value="1"/>
</dbReference>
<protein>
    <recommendedName>
        <fullName evidence="14">Innexin</fullName>
    </recommendedName>
</protein>
<evidence type="ECO:0000313" key="18">
    <source>
        <dbReference type="EMBL" id="CAD5118865.1"/>
    </source>
</evidence>
<dbReference type="EMBL" id="CAJFCJ010000009">
    <property type="protein sequence ID" value="CAD5118865.1"/>
    <property type="molecule type" value="Genomic_DNA"/>
</dbReference>
<dbReference type="PANTHER" id="PTHR10529">
    <property type="entry name" value="AP COMPLEX SUBUNIT MU"/>
    <property type="match status" value="1"/>
</dbReference>
<dbReference type="Pfam" id="PF00876">
    <property type="entry name" value="Innexin"/>
    <property type="match status" value="1"/>
</dbReference>
<feature type="transmembrane region" description="Helical" evidence="14">
    <location>
        <begin position="188"/>
        <end position="207"/>
    </location>
</feature>
<keyword evidence="12 14" id="KW-0407">Ion channel</keyword>
<proteinExistence type="inferred from homology"/>
<comment type="caution">
    <text evidence="18">The sequence shown here is derived from an EMBL/GenBank/DDBJ whole genome shotgun (WGS) entry which is preliminary data.</text>
</comment>
<evidence type="ECO:0000256" key="12">
    <source>
        <dbReference type="ARBA" id="ARBA00023303"/>
    </source>
</evidence>
<accession>A0A7I8VSA8</accession>
<dbReference type="GO" id="GO:0005886">
    <property type="term" value="C:plasma membrane"/>
    <property type="evidence" value="ECO:0007669"/>
    <property type="project" value="UniProtKB-SubCell"/>
</dbReference>
<comment type="similarity">
    <text evidence="14">Belongs to the pannexin family.</text>
</comment>
<evidence type="ECO:0000256" key="9">
    <source>
        <dbReference type="ARBA" id="ARBA00022989"/>
    </source>
</evidence>
<feature type="region of interest" description="Disordered" evidence="15">
    <location>
        <begin position="570"/>
        <end position="603"/>
    </location>
</feature>
<feature type="transmembrane region" description="Helical" evidence="14">
    <location>
        <begin position="242"/>
        <end position="263"/>
    </location>
</feature>
<evidence type="ECO:0000256" key="2">
    <source>
        <dbReference type="ARBA" id="ARBA00004651"/>
    </source>
</evidence>
<keyword evidence="7" id="KW-0254">Endocytosis</keyword>
<keyword evidence="4 14" id="KW-0813">Transport</keyword>
<dbReference type="InterPro" id="IPR028565">
    <property type="entry name" value="MHD"/>
</dbReference>
<dbReference type="PROSITE" id="PS51070">
    <property type="entry name" value="SHD"/>
    <property type="match status" value="1"/>
</dbReference>
<dbReference type="InterPro" id="IPR012320">
    <property type="entry name" value="SHD_dom"/>
</dbReference>
<dbReference type="Proteomes" id="UP000549394">
    <property type="component" value="Unassembled WGS sequence"/>
</dbReference>
<keyword evidence="11 14" id="KW-0472">Membrane</keyword>
<feature type="compositionally biased region" description="Acidic residues" evidence="15">
    <location>
        <begin position="583"/>
        <end position="597"/>
    </location>
</feature>
<dbReference type="GO" id="GO:0005921">
    <property type="term" value="C:gap junction"/>
    <property type="evidence" value="ECO:0007669"/>
    <property type="project" value="UniProtKB-UniRule"/>
</dbReference>
<feature type="transmembrane region" description="Helical" evidence="14">
    <location>
        <begin position="24"/>
        <end position="45"/>
    </location>
</feature>
<dbReference type="PROSITE" id="PS51013">
    <property type="entry name" value="PANNEXIN"/>
    <property type="match status" value="1"/>
</dbReference>
<keyword evidence="10 14" id="KW-0406">Ion transport</keyword>
<evidence type="ECO:0000256" key="15">
    <source>
        <dbReference type="SAM" id="MobiDB-lite"/>
    </source>
</evidence>